<keyword evidence="3" id="KW-1185">Reference proteome</keyword>
<comment type="caution">
    <text evidence="2">The sequence shown here is derived from an EMBL/GenBank/DDBJ whole genome shotgun (WGS) entry which is preliminary data.</text>
</comment>
<protein>
    <submittedName>
        <fullName evidence="2">Uncharacterized protein</fullName>
    </submittedName>
</protein>
<sequence length="280" mass="29635">MSPLADVDDTASFMAAVRALRLAQSSFTSNATTVAVEVSGEQDDTWKSQNGSTGALTSSSVDADGANSASVANKTGSLAEAAKNEISTVSQDALSFATEAGGMMGPPEQEDREHLATFETWGTPAPRSKPAARVRTIILKELPSTWATPAKVLSLIHGGLVESIFVSPMGTAHVRFCDADACQAFYDKYPNGIDLDKSRKATAFVEMGKDVNVVSSQLSFNLSVGATRVVRAVGVDLDVTMTKMIDLATAHNRKIEKIVDSYVPGEVSVSNKRMPTRSGQ</sequence>
<name>A0A2I2GC40_9EURO</name>
<evidence type="ECO:0000313" key="3">
    <source>
        <dbReference type="Proteomes" id="UP000234275"/>
    </source>
</evidence>
<evidence type="ECO:0000313" key="2">
    <source>
        <dbReference type="EMBL" id="PLB50443.1"/>
    </source>
</evidence>
<evidence type="ECO:0000256" key="1">
    <source>
        <dbReference type="SAM" id="MobiDB-lite"/>
    </source>
</evidence>
<dbReference type="GeneID" id="36550187"/>
<organism evidence="2 3">
    <name type="scientific">Aspergillus steynii IBT 23096</name>
    <dbReference type="NCBI Taxonomy" id="1392250"/>
    <lineage>
        <taxon>Eukaryota</taxon>
        <taxon>Fungi</taxon>
        <taxon>Dikarya</taxon>
        <taxon>Ascomycota</taxon>
        <taxon>Pezizomycotina</taxon>
        <taxon>Eurotiomycetes</taxon>
        <taxon>Eurotiomycetidae</taxon>
        <taxon>Eurotiales</taxon>
        <taxon>Aspergillaceae</taxon>
        <taxon>Aspergillus</taxon>
        <taxon>Aspergillus subgen. Circumdati</taxon>
    </lineage>
</organism>
<dbReference type="EMBL" id="MSFO01000003">
    <property type="protein sequence ID" value="PLB50443.1"/>
    <property type="molecule type" value="Genomic_DNA"/>
</dbReference>
<feature type="compositionally biased region" description="Polar residues" evidence="1">
    <location>
        <begin position="47"/>
        <end position="69"/>
    </location>
</feature>
<dbReference type="STRING" id="1392250.A0A2I2GC40"/>
<dbReference type="OrthoDB" id="422086at2759"/>
<accession>A0A2I2GC40</accession>
<dbReference type="Proteomes" id="UP000234275">
    <property type="component" value="Unassembled WGS sequence"/>
</dbReference>
<dbReference type="AlphaFoldDB" id="A0A2I2GC40"/>
<dbReference type="VEuPathDB" id="FungiDB:P170DRAFT_144217"/>
<reference evidence="2 3" key="1">
    <citation type="submission" date="2016-12" db="EMBL/GenBank/DDBJ databases">
        <title>The genomes of Aspergillus section Nigri reveals drivers in fungal speciation.</title>
        <authorList>
            <consortium name="DOE Joint Genome Institute"/>
            <person name="Vesth T.C."/>
            <person name="Nybo J."/>
            <person name="Theobald S."/>
            <person name="Brandl J."/>
            <person name="Frisvad J.C."/>
            <person name="Nielsen K.F."/>
            <person name="Lyhne E.K."/>
            <person name="Kogle M.E."/>
            <person name="Kuo A."/>
            <person name="Riley R."/>
            <person name="Clum A."/>
            <person name="Nolan M."/>
            <person name="Lipzen A."/>
            <person name="Salamov A."/>
            <person name="Henrissat B."/>
            <person name="Wiebenga A."/>
            <person name="De Vries R.P."/>
            <person name="Grigoriev I.V."/>
            <person name="Mortensen U.H."/>
            <person name="Andersen M.R."/>
            <person name="Baker S.E."/>
        </authorList>
    </citation>
    <scope>NUCLEOTIDE SEQUENCE [LARGE SCALE GENOMIC DNA]</scope>
    <source>
        <strain evidence="2 3">IBT 23096</strain>
    </source>
</reference>
<proteinExistence type="predicted"/>
<dbReference type="RefSeq" id="XP_024705745.1">
    <property type="nucleotide sequence ID" value="XM_024842490.1"/>
</dbReference>
<gene>
    <name evidence="2" type="ORF">P170DRAFT_144217</name>
</gene>
<feature type="region of interest" description="Disordered" evidence="1">
    <location>
        <begin position="40"/>
        <end position="69"/>
    </location>
</feature>